<gene>
    <name evidence="1" type="ORF">DFP72DRAFT_919388</name>
</gene>
<sequence length="88" mass="9661">MQWRESGALTYAMQTLITSVIARPVCNRSFDRFVSQEGGRRWSVVCMVLSLSGGARALEVSERAPGLGDSRERWAGPGCRVGIGSEHY</sequence>
<organism evidence="1 2">
    <name type="scientific">Ephemerocybe angulata</name>
    <dbReference type="NCBI Taxonomy" id="980116"/>
    <lineage>
        <taxon>Eukaryota</taxon>
        <taxon>Fungi</taxon>
        <taxon>Dikarya</taxon>
        <taxon>Basidiomycota</taxon>
        <taxon>Agaricomycotina</taxon>
        <taxon>Agaricomycetes</taxon>
        <taxon>Agaricomycetidae</taxon>
        <taxon>Agaricales</taxon>
        <taxon>Agaricineae</taxon>
        <taxon>Psathyrellaceae</taxon>
        <taxon>Ephemerocybe</taxon>
    </lineage>
</organism>
<dbReference type="Proteomes" id="UP000521943">
    <property type="component" value="Unassembled WGS sequence"/>
</dbReference>
<dbReference type="EMBL" id="JACGCI010000079">
    <property type="protein sequence ID" value="KAF6747680.1"/>
    <property type="molecule type" value="Genomic_DNA"/>
</dbReference>
<proteinExistence type="predicted"/>
<protein>
    <submittedName>
        <fullName evidence="1">Uncharacterized protein</fullName>
    </submittedName>
</protein>
<evidence type="ECO:0000313" key="1">
    <source>
        <dbReference type="EMBL" id="KAF6747680.1"/>
    </source>
</evidence>
<comment type="caution">
    <text evidence="1">The sequence shown here is derived from an EMBL/GenBank/DDBJ whole genome shotgun (WGS) entry which is preliminary data.</text>
</comment>
<dbReference type="AlphaFoldDB" id="A0A8H6LYM3"/>
<keyword evidence="2" id="KW-1185">Reference proteome</keyword>
<reference evidence="1 2" key="1">
    <citation type="submission" date="2020-07" db="EMBL/GenBank/DDBJ databases">
        <title>Comparative genomics of pyrophilous fungi reveals a link between fire events and developmental genes.</title>
        <authorList>
            <consortium name="DOE Joint Genome Institute"/>
            <person name="Steindorff A.S."/>
            <person name="Carver A."/>
            <person name="Calhoun S."/>
            <person name="Stillman K."/>
            <person name="Liu H."/>
            <person name="Lipzen A."/>
            <person name="Pangilinan J."/>
            <person name="Labutti K."/>
            <person name="Bruns T.D."/>
            <person name="Grigoriev I.V."/>
        </authorList>
    </citation>
    <scope>NUCLEOTIDE SEQUENCE [LARGE SCALE GENOMIC DNA]</scope>
    <source>
        <strain evidence="1 2">CBS 144469</strain>
    </source>
</reference>
<evidence type="ECO:0000313" key="2">
    <source>
        <dbReference type="Proteomes" id="UP000521943"/>
    </source>
</evidence>
<name>A0A8H6LYM3_9AGAR</name>
<accession>A0A8H6LYM3</accession>